<protein>
    <submittedName>
        <fullName evidence="1">(rape) hypothetical protein</fullName>
    </submittedName>
</protein>
<dbReference type="Proteomes" id="UP001295469">
    <property type="component" value="Chromosome A09"/>
</dbReference>
<organism evidence="1">
    <name type="scientific">Brassica napus</name>
    <name type="common">Rape</name>
    <dbReference type="NCBI Taxonomy" id="3708"/>
    <lineage>
        <taxon>Eukaryota</taxon>
        <taxon>Viridiplantae</taxon>
        <taxon>Streptophyta</taxon>
        <taxon>Embryophyta</taxon>
        <taxon>Tracheophyta</taxon>
        <taxon>Spermatophyta</taxon>
        <taxon>Magnoliopsida</taxon>
        <taxon>eudicotyledons</taxon>
        <taxon>Gunneridae</taxon>
        <taxon>Pentapetalae</taxon>
        <taxon>rosids</taxon>
        <taxon>malvids</taxon>
        <taxon>Brassicales</taxon>
        <taxon>Brassicaceae</taxon>
        <taxon>Brassiceae</taxon>
        <taxon>Brassica</taxon>
    </lineage>
</organism>
<dbReference type="EMBL" id="HG994363">
    <property type="protein sequence ID" value="CAF2041704.1"/>
    <property type="molecule type" value="Genomic_DNA"/>
</dbReference>
<proteinExistence type="predicted"/>
<sequence length="33" mass="3410">MAALKPVNSSRSSVTTTPISCSDPKMQLGCSVL</sequence>
<dbReference type="AlphaFoldDB" id="A0A816NXP6"/>
<gene>
    <name evidence="1" type="ORF">DARMORV10_A09P22410.1</name>
</gene>
<evidence type="ECO:0000313" key="1">
    <source>
        <dbReference type="EMBL" id="CAF2041704.1"/>
    </source>
</evidence>
<reference evidence="1" key="1">
    <citation type="submission" date="2021-01" db="EMBL/GenBank/DDBJ databases">
        <authorList>
            <consortium name="Genoscope - CEA"/>
            <person name="William W."/>
        </authorList>
    </citation>
    <scope>NUCLEOTIDE SEQUENCE</scope>
</reference>
<name>A0A816NXP6_BRANA</name>
<accession>A0A816NXP6</accession>